<proteinExistence type="predicted"/>
<name>A0A4R1K2E9_9BACT</name>
<evidence type="ECO:0000313" key="1">
    <source>
        <dbReference type="EMBL" id="TCK58198.1"/>
    </source>
</evidence>
<reference evidence="1 2" key="1">
    <citation type="submission" date="2019-03" db="EMBL/GenBank/DDBJ databases">
        <title>Genomic Encyclopedia of Type Strains, Phase IV (KMG-IV): sequencing the most valuable type-strain genomes for metagenomic binning, comparative biology and taxonomic classification.</title>
        <authorList>
            <person name="Goeker M."/>
        </authorList>
    </citation>
    <scope>NUCLEOTIDE SEQUENCE [LARGE SCALE GENOMIC DNA]</scope>
    <source>
        <strain evidence="1 2">DSM 24984</strain>
    </source>
</reference>
<evidence type="ECO:0008006" key="3">
    <source>
        <dbReference type="Google" id="ProtNLM"/>
    </source>
</evidence>
<keyword evidence="2" id="KW-1185">Reference proteome</keyword>
<evidence type="ECO:0000313" key="2">
    <source>
        <dbReference type="Proteomes" id="UP000294614"/>
    </source>
</evidence>
<dbReference type="Proteomes" id="UP000294614">
    <property type="component" value="Unassembled WGS sequence"/>
</dbReference>
<dbReference type="RefSeq" id="WP_132874677.1">
    <property type="nucleotide sequence ID" value="NZ_SMGG01000008.1"/>
</dbReference>
<organism evidence="1 2">
    <name type="scientific">Seleniivibrio woodruffii</name>
    <dbReference type="NCBI Taxonomy" id="1078050"/>
    <lineage>
        <taxon>Bacteria</taxon>
        <taxon>Pseudomonadati</taxon>
        <taxon>Deferribacterota</taxon>
        <taxon>Deferribacteres</taxon>
        <taxon>Deferribacterales</taxon>
        <taxon>Geovibrionaceae</taxon>
        <taxon>Seleniivibrio</taxon>
    </lineage>
</organism>
<protein>
    <recommendedName>
        <fullName evidence="3">Gp6-like head-tail connector protein</fullName>
    </recommendedName>
</protein>
<dbReference type="OrthoDB" id="9799152at2"/>
<dbReference type="AlphaFoldDB" id="A0A4R1K2E9"/>
<gene>
    <name evidence="1" type="ORF">C8D98_2713</name>
</gene>
<comment type="caution">
    <text evidence="1">The sequence shown here is derived from an EMBL/GenBank/DDBJ whole genome shotgun (WGS) entry which is preliminary data.</text>
</comment>
<accession>A0A4R1K2E9</accession>
<dbReference type="EMBL" id="SMGG01000008">
    <property type="protein sequence ID" value="TCK58198.1"/>
    <property type="molecule type" value="Genomic_DNA"/>
</dbReference>
<sequence length="121" mass="13460">METIDIEEIQELMREEEYLAICQGDDSVAEEALENARIYVQAVAESYGIEYDEADSVLRLAVKKRALAELYIYAAEWTTAEQYKSQAAQILSPLAPVAEGILASKSAGYTAAGRTDWQGYR</sequence>